<dbReference type="GO" id="GO:0061740">
    <property type="term" value="P:protein targeting to lysosome involved in chaperone-mediated autophagy"/>
    <property type="evidence" value="ECO:0007669"/>
    <property type="project" value="Ensembl"/>
</dbReference>
<comment type="caution">
    <text evidence="19">Lacks conserved residue(s) required for the propagation of feature annotation.</text>
</comment>
<dbReference type="GO" id="GO:0044754">
    <property type="term" value="C:autolysosome"/>
    <property type="evidence" value="ECO:0007669"/>
    <property type="project" value="Ensembl"/>
</dbReference>
<keyword evidence="7 19" id="KW-0812">Transmembrane</keyword>
<dbReference type="InterPro" id="IPR048528">
    <property type="entry name" value="Lamp2-like_luminal"/>
</dbReference>
<dbReference type="GO" id="GO:1905146">
    <property type="term" value="P:lysosomal protein catabolic process"/>
    <property type="evidence" value="ECO:0007669"/>
    <property type="project" value="Ensembl"/>
</dbReference>
<name>G3WBL2_SARHA</name>
<dbReference type="GO" id="GO:0005886">
    <property type="term" value="C:plasma membrane"/>
    <property type="evidence" value="ECO:0007669"/>
    <property type="project" value="UniProtKB-SubCell"/>
</dbReference>
<keyword evidence="15 19" id="KW-0458">Lysosome</keyword>
<dbReference type="GO" id="GO:0007042">
    <property type="term" value="P:lysosomal lumen acidification"/>
    <property type="evidence" value="ECO:0007669"/>
    <property type="project" value="Ensembl"/>
</dbReference>
<evidence type="ECO:0000256" key="8">
    <source>
        <dbReference type="ARBA" id="ARBA00022729"/>
    </source>
</evidence>
<dbReference type="PANTHER" id="PTHR11506:SF6">
    <property type="entry name" value="LYSOSOME-ASSOCIATED MEMBRANE GLYCOPROTEIN 2"/>
    <property type="match status" value="1"/>
</dbReference>
<evidence type="ECO:0000256" key="19">
    <source>
        <dbReference type="PROSITE-ProRule" id="PRU00740"/>
    </source>
</evidence>
<evidence type="ECO:0000256" key="13">
    <source>
        <dbReference type="ARBA" id="ARBA00023157"/>
    </source>
</evidence>
<dbReference type="GeneTree" id="ENSGT00950000182899"/>
<evidence type="ECO:0000256" key="2">
    <source>
        <dbReference type="ARBA" id="ARBA00004251"/>
    </source>
</evidence>
<evidence type="ECO:0000256" key="14">
    <source>
        <dbReference type="ARBA" id="ARBA00023180"/>
    </source>
</evidence>
<dbReference type="CTD" id="3920"/>
<dbReference type="AlphaFoldDB" id="G3WBL2"/>
<evidence type="ECO:0000256" key="3">
    <source>
        <dbReference type="ARBA" id="ARBA00004352"/>
    </source>
</evidence>
<dbReference type="InParanoid" id="G3WBL2"/>
<protein>
    <recommendedName>
        <fullName evidence="17">Lysosome-associated membrane glycoprotein 2</fullName>
    </recommendedName>
    <alternativeName>
        <fullName evidence="18">CD107 antigen-like family member B</fullName>
    </alternativeName>
</protein>
<evidence type="ECO:0000259" key="22">
    <source>
        <dbReference type="Pfam" id="PF01299"/>
    </source>
</evidence>
<dbReference type="PROSITE" id="PS51407">
    <property type="entry name" value="LAMP_3"/>
    <property type="match status" value="1"/>
</dbReference>
<evidence type="ECO:0000256" key="7">
    <source>
        <dbReference type="ARBA" id="ARBA00022692"/>
    </source>
</evidence>
<dbReference type="Pfam" id="PF01299">
    <property type="entry name" value="Lamp2-like_luminal"/>
    <property type="match status" value="2"/>
</dbReference>
<evidence type="ECO:0000313" key="25">
    <source>
        <dbReference type="Proteomes" id="UP000007648"/>
    </source>
</evidence>
<dbReference type="GeneID" id="100933608"/>
<feature type="domain" description="Lysosome-associated membrane glycoprotein 2-like luminal" evidence="22">
    <location>
        <begin position="226"/>
        <end position="363"/>
    </location>
</feature>
<proteinExistence type="inferred from homology"/>
<dbReference type="GO" id="GO:0035752">
    <property type="term" value="P:lysosomal lumen pH elevation"/>
    <property type="evidence" value="ECO:0007669"/>
    <property type="project" value="Ensembl"/>
</dbReference>
<keyword evidence="14" id="KW-0325">Glycoprotein</keyword>
<evidence type="ECO:0000256" key="5">
    <source>
        <dbReference type="ARBA" id="ARBA00004530"/>
    </source>
</evidence>
<keyword evidence="8 21" id="KW-0732">Signal</keyword>
<evidence type="ECO:0000256" key="1">
    <source>
        <dbReference type="ARBA" id="ARBA00004156"/>
    </source>
</evidence>
<evidence type="ECO:0000259" key="23">
    <source>
        <dbReference type="Pfam" id="PF21222"/>
    </source>
</evidence>
<dbReference type="GO" id="GO:0031088">
    <property type="term" value="C:platelet dense granule membrane"/>
    <property type="evidence" value="ECO:0007669"/>
    <property type="project" value="Ensembl"/>
</dbReference>
<evidence type="ECO:0000256" key="15">
    <source>
        <dbReference type="ARBA" id="ARBA00023228"/>
    </source>
</evidence>
<evidence type="ECO:0000313" key="24">
    <source>
        <dbReference type="Ensembl" id="ENSSHAP00000012817.2"/>
    </source>
</evidence>
<evidence type="ECO:0000256" key="12">
    <source>
        <dbReference type="ARBA" id="ARBA00023136"/>
    </source>
</evidence>
<dbReference type="Gene3D" id="2.40.160.110">
    <property type="match status" value="2"/>
</dbReference>
<dbReference type="Proteomes" id="UP000007648">
    <property type="component" value="Unassembled WGS sequence"/>
</dbReference>
<evidence type="ECO:0000256" key="16">
    <source>
        <dbReference type="ARBA" id="ARBA00023329"/>
    </source>
</evidence>
<dbReference type="GO" id="GO:0008200">
    <property type="term" value="F:ion channel inhibitor activity"/>
    <property type="evidence" value="ECO:0007669"/>
    <property type="project" value="Ensembl"/>
</dbReference>
<feature type="signal peptide" evidence="21">
    <location>
        <begin position="1"/>
        <end position="32"/>
    </location>
</feature>
<sequence>MSRNCGLTLPLLTRGSAFALLCLLLGTLELNALDVTLNNFQDTVCLHAEWQMNFTIKYETVKSGPKTVSVQVPTNVSYSGSDCGTVNNISQIQVRFGASFFWNVNFTREKSTYFIDSISFSYNTSDNDTFPDAKEKGVFTTIFEINTVEIPLGDIFRCHSEITVKQENVTHTYWDIFVRAFIQNNTSDSQEYVCDDDEFLTTVSTIIPATVPVPTTKPVPEEKPFPGTYSVKNGSAVCLLATMGLRLNITKDKVTSVFNINPNTTDYNGLCLKESAMLWLNNSAIDSLEFLFAIRDENRFYLKGVNISLPFVKGSGFVAGNNNLTCWDAPLGSSYMCKKEDVIVVSDSFKINTFDLRVQPFNVMEGKYATAQECSLDDDSILIPVVVGAGLAGLILIIVVAYIIGRRKSYAGYQTL</sequence>
<dbReference type="InterPro" id="IPR002000">
    <property type="entry name" value="Lysosome-assoc_membr_glycop"/>
</dbReference>
<dbReference type="Ensembl" id="ENSSHAT00000012922.2">
    <property type="protein sequence ID" value="ENSSHAP00000012817.2"/>
    <property type="gene ID" value="ENSSHAG00000010966.2"/>
</dbReference>
<dbReference type="Pfam" id="PF21222">
    <property type="entry name" value="Lamp2_2nd"/>
    <property type="match status" value="1"/>
</dbReference>
<feature type="disulfide bond" evidence="19">
    <location>
        <begin position="337"/>
        <end position="374"/>
    </location>
</feature>
<reference evidence="24 25" key="1">
    <citation type="journal article" date="2011" name="Proc. Natl. Acad. Sci. U.S.A.">
        <title>Genetic diversity and population structure of the endangered marsupial Sarcophilus harrisii (Tasmanian devil).</title>
        <authorList>
            <person name="Miller W."/>
            <person name="Hayes V.M."/>
            <person name="Ratan A."/>
            <person name="Petersen D.C."/>
            <person name="Wittekindt N.E."/>
            <person name="Miller J."/>
            <person name="Walenz B."/>
            <person name="Knight J."/>
            <person name="Qi J."/>
            <person name="Zhao F."/>
            <person name="Wang Q."/>
            <person name="Bedoya-Reina O.C."/>
            <person name="Katiyar N."/>
            <person name="Tomsho L.P."/>
            <person name="Kasson L.M."/>
            <person name="Hardie R.A."/>
            <person name="Woodbridge P."/>
            <person name="Tindall E.A."/>
            <person name="Bertelsen M.F."/>
            <person name="Dixon D."/>
            <person name="Pyecroft S."/>
            <person name="Helgen K.M."/>
            <person name="Lesk A.M."/>
            <person name="Pringle T.H."/>
            <person name="Patterson N."/>
            <person name="Zhang Y."/>
            <person name="Kreiss A."/>
            <person name="Woods G.M."/>
            <person name="Jones M.E."/>
            <person name="Schuster S.C."/>
        </authorList>
    </citation>
    <scope>NUCLEOTIDE SEQUENCE [LARGE SCALE GENOMIC DNA]</scope>
</reference>
<dbReference type="PRINTS" id="PR00336">
    <property type="entry name" value="LYSASSOCTDMP"/>
</dbReference>
<evidence type="ECO:0000256" key="6">
    <source>
        <dbReference type="ARBA" id="ARBA00022475"/>
    </source>
</evidence>
<dbReference type="InterPro" id="IPR048524">
    <property type="entry name" value="Lamp2-like_TM"/>
</dbReference>
<keyword evidence="25" id="KW-1185">Reference proteome</keyword>
<reference evidence="24" key="3">
    <citation type="submission" date="2025-09" db="UniProtKB">
        <authorList>
            <consortium name="Ensembl"/>
        </authorList>
    </citation>
    <scope>IDENTIFICATION</scope>
</reference>
<dbReference type="FunFam" id="2.40.160.110:FF:000004">
    <property type="entry name" value="Lysosomal associated membrane protein 2"/>
    <property type="match status" value="1"/>
</dbReference>
<keyword evidence="16" id="KW-0968">Cytoplasmic vesicle</keyword>
<reference evidence="24" key="2">
    <citation type="submission" date="2025-08" db="UniProtKB">
        <authorList>
            <consortium name="Ensembl"/>
        </authorList>
    </citation>
    <scope>IDENTIFICATION</scope>
</reference>
<dbReference type="OrthoDB" id="6232933at2759"/>
<dbReference type="GO" id="GO:0031902">
    <property type="term" value="C:late endosome membrane"/>
    <property type="evidence" value="ECO:0007669"/>
    <property type="project" value="Ensembl"/>
</dbReference>
<evidence type="ECO:0000256" key="20">
    <source>
        <dbReference type="SAM" id="Phobius"/>
    </source>
</evidence>
<dbReference type="GO" id="GO:0005776">
    <property type="term" value="C:autophagosome"/>
    <property type="evidence" value="ECO:0007669"/>
    <property type="project" value="UniProtKB-SubCell"/>
</dbReference>
<accession>G3WBL2</accession>
<dbReference type="STRING" id="9305.ENSSHAP00000012817"/>
<keyword evidence="10 20" id="KW-1133">Transmembrane helix</keyword>
<dbReference type="FunFam" id="2.40.160.110:FF:000001">
    <property type="entry name" value="lysosome-associated membrane glycoprotein 2 isoform X2"/>
    <property type="match status" value="1"/>
</dbReference>
<feature type="disulfide bond" evidence="19">
    <location>
        <begin position="158"/>
        <end position="194"/>
    </location>
</feature>
<evidence type="ECO:0000256" key="9">
    <source>
        <dbReference type="ARBA" id="ARBA00022753"/>
    </source>
</evidence>
<evidence type="ECO:0000256" key="21">
    <source>
        <dbReference type="SAM" id="SignalP"/>
    </source>
</evidence>
<dbReference type="PANTHER" id="PTHR11506">
    <property type="entry name" value="LYSOSOME-ASSOCIATED MEMBRANE GLYCOPROTEIN"/>
    <property type="match status" value="1"/>
</dbReference>
<evidence type="ECO:0000256" key="11">
    <source>
        <dbReference type="ARBA" id="ARBA00023006"/>
    </source>
</evidence>
<dbReference type="FunCoup" id="G3WBL2">
    <property type="interactions" value="1378"/>
</dbReference>
<keyword evidence="13 19" id="KW-1015">Disulfide bond</keyword>
<comment type="subcellular location">
    <subcellularLocation>
        <location evidence="2">Cell membrane</location>
        <topology evidence="2">Single-pass type I membrane protein</topology>
    </subcellularLocation>
    <subcellularLocation>
        <location evidence="1">Cytoplasmic vesicle membrane</location>
    </subcellularLocation>
    <subcellularLocation>
        <location evidence="4">Cytoplasmic vesicle</location>
        <location evidence="4">Autophagosome</location>
    </subcellularLocation>
    <subcellularLocation>
        <location evidence="5">Endosome membrane</location>
        <topology evidence="5">Single-pass type I membrane protein</topology>
    </subcellularLocation>
    <subcellularLocation>
        <location evidence="3 19">Lysosome membrane</location>
        <topology evidence="3 19">Single-pass type I membrane protein</topology>
    </subcellularLocation>
</comment>
<evidence type="ECO:0000256" key="17">
    <source>
        <dbReference type="ARBA" id="ARBA00074380"/>
    </source>
</evidence>
<feature type="chain" id="PRO_5029603467" description="Lysosome-associated membrane glycoprotein 2" evidence="21">
    <location>
        <begin position="33"/>
        <end position="416"/>
    </location>
</feature>
<dbReference type="GO" id="GO:0031647">
    <property type="term" value="P:regulation of protein stability"/>
    <property type="evidence" value="ECO:0007669"/>
    <property type="project" value="Ensembl"/>
</dbReference>
<dbReference type="RefSeq" id="XP_012408683.1">
    <property type="nucleotide sequence ID" value="XM_012553229.3"/>
</dbReference>
<organism evidence="24 25">
    <name type="scientific">Sarcophilus harrisii</name>
    <name type="common">Tasmanian devil</name>
    <name type="synonym">Sarcophilus laniarius</name>
    <dbReference type="NCBI Taxonomy" id="9305"/>
    <lineage>
        <taxon>Eukaryota</taxon>
        <taxon>Metazoa</taxon>
        <taxon>Chordata</taxon>
        <taxon>Craniata</taxon>
        <taxon>Vertebrata</taxon>
        <taxon>Euteleostomi</taxon>
        <taxon>Mammalia</taxon>
        <taxon>Metatheria</taxon>
        <taxon>Dasyuromorphia</taxon>
        <taxon>Dasyuridae</taxon>
        <taxon>Sarcophilus</taxon>
    </lineage>
</organism>
<dbReference type="eggNOG" id="KOG4818">
    <property type="taxonomic scope" value="Eukaryota"/>
</dbReference>
<feature type="domain" description="Lysosome-associated membrane glycoprotein 2-like luminal" evidence="22">
    <location>
        <begin position="41"/>
        <end position="165"/>
    </location>
</feature>
<evidence type="ECO:0000256" key="18">
    <source>
        <dbReference type="ARBA" id="ARBA00082881"/>
    </source>
</evidence>
<dbReference type="GO" id="GO:0019899">
    <property type="term" value="F:enzyme binding"/>
    <property type="evidence" value="ECO:0007669"/>
    <property type="project" value="Ensembl"/>
</dbReference>
<evidence type="ECO:0000256" key="10">
    <source>
        <dbReference type="ARBA" id="ARBA00022989"/>
    </source>
</evidence>
<keyword evidence="12 19" id="KW-0472">Membrane</keyword>
<comment type="similarity">
    <text evidence="19">Belongs to the LAMP family.</text>
</comment>
<keyword evidence="9" id="KW-0967">Endosome</keyword>
<evidence type="ECO:0000256" key="4">
    <source>
        <dbReference type="ARBA" id="ARBA00004419"/>
    </source>
</evidence>
<keyword evidence="6" id="KW-1003">Cell membrane</keyword>
<dbReference type="GO" id="GO:0070062">
    <property type="term" value="C:extracellular exosome"/>
    <property type="evidence" value="ECO:0007669"/>
    <property type="project" value="Ensembl"/>
</dbReference>
<keyword evidence="11" id="KW-0072">Autophagy</keyword>
<gene>
    <name evidence="24" type="primary">LAMP2</name>
</gene>
<dbReference type="GO" id="GO:1902600">
    <property type="term" value="P:proton transmembrane transport"/>
    <property type="evidence" value="ECO:0007669"/>
    <property type="project" value="Ensembl"/>
</dbReference>
<feature type="domain" description="Lysosome-associated membrane glycoprotein 2-like transmembrane" evidence="23">
    <location>
        <begin position="383"/>
        <end position="414"/>
    </location>
</feature>
<feature type="transmembrane region" description="Helical" evidence="20">
    <location>
        <begin position="381"/>
        <end position="404"/>
    </location>
</feature>
<dbReference type="GO" id="GO:0005765">
    <property type="term" value="C:lysosomal membrane"/>
    <property type="evidence" value="ECO:0007669"/>
    <property type="project" value="UniProtKB-SubCell"/>
</dbReference>